<evidence type="ECO:0000313" key="4">
    <source>
        <dbReference type="EMBL" id="TBU23683.1"/>
    </source>
</evidence>
<dbReference type="AlphaFoldDB" id="A0A4V2JZ47"/>
<evidence type="ECO:0000256" key="1">
    <source>
        <dbReference type="SAM" id="MobiDB-lite"/>
    </source>
</evidence>
<protein>
    <recommendedName>
        <fullName evidence="3">DUF6534 domain-containing protein</fullName>
    </recommendedName>
</protein>
<sequence>MGFCCHTCYFYLVTNYFNPGALGSTPLSLQLLSVPTSLVIVTSQAFFARRAYVFAKRLYYKVLVIVAVVLMLLELGFGVASAVMQIRTVKSDTAGESSLIWMSACVSSLAACADVILSTVLIIALRQSRGGRKRTDSILDVLALYTVATGLITSMTMVSLFLIIVIRRSAYGAYVAVSIIGTKFYAISLLTALNSRQSLRDRARGHLEGTEIFGTEMGSRSRANAAVSLELRMDSNSNGDTVSLETGAHKHGVGPRRGHEDALLES</sequence>
<keyword evidence="2" id="KW-0472">Membrane</keyword>
<feature type="region of interest" description="Disordered" evidence="1">
    <location>
        <begin position="237"/>
        <end position="266"/>
    </location>
</feature>
<reference evidence="4" key="1">
    <citation type="submission" date="2019-01" db="EMBL/GenBank/DDBJ databases">
        <title>Draft genome sequences of three monokaryotic isolates of the white-rot basidiomycete fungus Dichomitus squalens.</title>
        <authorList>
            <consortium name="DOE Joint Genome Institute"/>
            <person name="Lopez S.C."/>
            <person name="Andreopoulos B."/>
            <person name="Pangilinan J."/>
            <person name="Lipzen A."/>
            <person name="Riley R."/>
            <person name="Ahrendt S."/>
            <person name="Ng V."/>
            <person name="Barry K."/>
            <person name="Daum C."/>
            <person name="Grigoriev I.V."/>
            <person name="Hilden K.S."/>
            <person name="Makela M.R."/>
            <person name="de Vries R.P."/>
        </authorList>
    </citation>
    <scope>NUCLEOTIDE SEQUENCE [LARGE SCALE GENOMIC DNA]</scope>
    <source>
        <strain evidence="4">OM18370.1</strain>
    </source>
</reference>
<feature type="transmembrane region" description="Helical" evidence="2">
    <location>
        <begin position="27"/>
        <end position="47"/>
    </location>
</feature>
<feature type="transmembrane region" description="Helical" evidence="2">
    <location>
        <begin position="171"/>
        <end position="193"/>
    </location>
</feature>
<dbReference type="Proteomes" id="UP000292957">
    <property type="component" value="Unassembled WGS sequence"/>
</dbReference>
<dbReference type="InterPro" id="IPR045339">
    <property type="entry name" value="DUF6534"/>
</dbReference>
<accession>A0A4V2JZ47</accession>
<evidence type="ECO:0000259" key="3">
    <source>
        <dbReference type="Pfam" id="PF20152"/>
    </source>
</evidence>
<feature type="transmembrane region" description="Helical" evidence="2">
    <location>
        <begin position="59"/>
        <end position="80"/>
    </location>
</feature>
<feature type="transmembrane region" description="Helical" evidence="2">
    <location>
        <begin position="137"/>
        <end position="165"/>
    </location>
</feature>
<organism evidence="4">
    <name type="scientific">Dichomitus squalens</name>
    <dbReference type="NCBI Taxonomy" id="114155"/>
    <lineage>
        <taxon>Eukaryota</taxon>
        <taxon>Fungi</taxon>
        <taxon>Dikarya</taxon>
        <taxon>Basidiomycota</taxon>
        <taxon>Agaricomycotina</taxon>
        <taxon>Agaricomycetes</taxon>
        <taxon>Polyporales</taxon>
        <taxon>Polyporaceae</taxon>
        <taxon>Dichomitus</taxon>
    </lineage>
</organism>
<dbReference type="PANTHER" id="PTHR40465">
    <property type="entry name" value="CHROMOSOME 1, WHOLE GENOME SHOTGUN SEQUENCE"/>
    <property type="match status" value="1"/>
</dbReference>
<dbReference type="PANTHER" id="PTHR40465:SF1">
    <property type="entry name" value="DUF6534 DOMAIN-CONTAINING PROTEIN"/>
    <property type="match status" value="1"/>
</dbReference>
<feature type="transmembrane region" description="Helical" evidence="2">
    <location>
        <begin position="100"/>
        <end position="125"/>
    </location>
</feature>
<feature type="compositionally biased region" description="Basic and acidic residues" evidence="1">
    <location>
        <begin position="257"/>
        <end position="266"/>
    </location>
</feature>
<dbReference type="OrthoDB" id="2756378at2759"/>
<evidence type="ECO:0000256" key="2">
    <source>
        <dbReference type="SAM" id="Phobius"/>
    </source>
</evidence>
<name>A0A4V2JZ47_9APHY</name>
<feature type="domain" description="DUF6534" evidence="3">
    <location>
        <begin position="110"/>
        <end position="198"/>
    </location>
</feature>
<dbReference type="Pfam" id="PF20152">
    <property type="entry name" value="DUF6534"/>
    <property type="match status" value="1"/>
</dbReference>
<gene>
    <name evidence="4" type="ORF">BD311DRAFT_768048</name>
</gene>
<keyword evidence="2" id="KW-1133">Transmembrane helix</keyword>
<dbReference type="EMBL" id="ML143498">
    <property type="protein sequence ID" value="TBU23683.1"/>
    <property type="molecule type" value="Genomic_DNA"/>
</dbReference>
<proteinExistence type="predicted"/>
<keyword evidence="2" id="KW-0812">Transmembrane</keyword>